<dbReference type="Gene3D" id="1.10.510.10">
    <property type="entry name" value="Transferase(Phosphotransferase) domain 1"/>
    <property type="match status" value="1"/>
</dbReference>
<dbReference type="InterPro" id="IPR000719">
    <property type="entry name" value="Prot_kinase_dom"/>
</dbReference>
<evidence type="ECO:0000259" key="1">
    <source>
        <dbReference type="PROSITE" id="PS50011"/>
    </source>
</evidence>
<organism evidence="2 3">
    <name type="scientific">Saprolegnia parasitica (strain CBS 223.65)</name>
    <dbReference type="NCBI Taxonomy" id="695850"/>
    <lineage>
        <taxon>Eukaryota</taxon>
        <taxon>Sar</taxon>
        <taxon>Stramenopiles</taxon>
        <taxon>Oomycota</taxon>
        <taxon>Saprolegniomycetes</taxon>
        <taxon>Saprolegniales</taxon>
        <taxon>Saprolegniaceae</taxon>
        <taxon>Saprolegnia</taxon>
    </lineage>
</organism>
<sequence>MACPLNDDDVNVQRDAVLGHGVDGTVYKGIFRDQVVAVKELHTLGPRDVRRLIECSSPHVVRILAHNETQLVLEYMDLGNLRAHLDMALKTSSTISFFVKLQIAYGIAQALEYFHSIDLVHGAIKSANVLLSTTKGVKLAHGGIAGPRTEALWTTAGPPFWTAPEALDVGATLQPSADIYSLGVILAELDTLKRPFTNTTMNSFAVLNDVRAGTRRPELRANCAEWYKRLALSCLAFDPTARPSAADVVLCLRKQLDDESSIA</sequence>
<dbReference type="AlphaFoldDB" id="A0A067BRU0"/>
<dbReference type="VEuPathDB" id="FungiDB:SPRG_13877"/>
<dbReference type="Pfam" id="PF07714">
    <property type="entry name" value="PK_Tyr_Ser-Thr"/>
    <property type="match status" value="1"/>
</dbReference>
<keyword evidence="2" id="KW-0808">Transferase</keyword>
<dbReference type="InterPro" id="IPR011009">
    <property type="entry name" value="Kinase-like_dom_sf"/>
</dbReference>
<dbReference type="GeneID" id="24135718"/>
<dbReference type="KEGG" id="spar:SPRG_13877"/>
<reference evidence="2 3" key="1">
    <citation type="journal article" date="2013" name="PLoS Genet.">
        <title>Distinctive expansion of potential virulence genes in the genome of the oomycete fish pathogen Saprolegnia parasitica.</title>
        <authorList>
            <person name="Jiang R.H."/>
            <person name="de Bruijn I."/>
            <person name="Haas B.J."/>
            <person name="Belmonte R."/>
            <person name="Lobach L."/>
            <person name="Christie J."/>
            <person name="van den Ackerveken G."/>
            <person name="Bottin A."/>
            <person name="Bulone V."/>
            <person name="Diaz-Moreno S.M."/>
            <person name="Dumas B."/>
            <person name="Fan L."/>
            <person name="Gaulin E."/>
            <person name="Govers F."/>
            <person name="Grenville-Briggs L.J."/>
            <person name="Horner N.R."/>
            <person name="Levin J.Z."/>
            <person name="Mammella M."/>
            <person name="Meijer H.J."/>
            <person name="Morris P."/>
            <person name="Nusbaum C."/>
            <person name="Oome S."/>
            <person name="Phillips A.J."/>
            <person name="van Rooyen D."/>
            <person name="Rzeszutek E."/>
            <person name="Saraiva M."/>
            <person name="Secombes C.J."/>
            <person name="Seidl M.F."/>
            <person name="Snel B."/>
            <person name="Stassen J.H."/>
            <person name="Sykes S."/>
            <person name="Tripathy S."/>
            <person name="van den Berg H."/>
            <person name="Vega-Arreguin J.C."/>
            <person name="Wawra S."/>
            <person name="Young S.K."/>
            <person name="Zeng Q."/>
            <person name="Dieguez-Uribeondo J."/>
            <person name="Russ C."/>
            <person name="Tyler B.M."/>
            <person name="van West P."/>
        </authorList>
    </citation>
    <scope>NUCLEOTIDE SEQUENCE [LARGE SCALE GENOMIC DNA]</scope>
    <source>
        <strain evidence="2 3">CBS 223.65</strain>
    </source>
</reference>
<dbReference type="PANTHER" id="PTHR44329:SF214">
    <property type="entry name" value="PROTEIN KINASE DOMAIN-CONTAINING PROTEIN"/>
    <property type="match status" value="1"/>
</dbReference>
<protein>
    <submittedName>
        <fullName evidence="2">TKL protein kinase</fullName>
    </submittedName>
</protein>
<dbReference type="EMBL" id="KK583298">
    <property type="protein sequence ID" value="KDO20983.1"/>
    <property type="molecule type" value="Genomic_DNA"/>
</dbReference>
<dbReference type="InterPro" id="IPR051681">
    <property type="entry name" value="Ser/Thr_Kinases-Pseudokinases"/>
</dbReference>
<dbReference type="Gene3D" id="3.30.200.20">
    <property type="entry name" value="Phosphorylase Kinase, domain 1"/>
    <property type="match status" value="1"/>
</dbReference>
<gene>
    <name evidence="2" type="ORF">SPRG_13877</name>
</gene>
<dbReference type="PANTHER" id="PTHR44329">
    <property type="entry name" value="SERINE/THREONINE-PROTEIN KINASE TNNI3K-RELATED"/>
    <property type="match status" value="1"/>
</dbReference>
<dbReference type="CDD" id="cd14014">
    <property type="entry name" value="STKc_PknB_like"/>
    <property type="match status" value="1"/>
</dbReference>
<dbReference type="SUPFAM" id="SSF56112">
    <property type="entry name" value="Protein kinase-like (PK-like)"/>
    <property type="match status" value="1"/>
</dbReference>
<dbReference type="PROSITE" id="PS50011">
    <property type="entry name" value="PROTEIN_KINASE_DOM"/>
    <property type="match status" value="1"/>
</dbReference>
<dbReference type="GO" id="GO:0005524">
    <property type="term" value="F:ATP binding"/>
    <property type="evidence" value="ECO:0007669"/>
    <property type="project" value="InterPro"/>
</dbReference>
<name>A0A067BRU0_SAPPC</name>
<feature type="domain" description="Protein kinase" evidence="1">
    <location>
        <begin position="12"/>
        <end position="256"/>
    </location>
</feature>
<dbReference type="RefSeq" id="XP_012208296.1">
    <property type="nucleotide sequence ID" value="XM_012352906.1"/>
</dbReference>
<keyword evidence="3" id="KW-1185">Reference proteome</keyword>
<proteinExistence type="predicted"/>
<dbReference type="OrthoDB" id="4062651at2759"/>
<evidence type="ECO:0000313" key="3">
    <source>
        <dbReference type="Proteomes" id="UP000030745"/>
    </source>
</evidence>
<dbReference type="GO" id="GO:0004674">
    <property type="term" value="F:protein serine/threonine kinase activity"/>
    <property type="evidence" value="ECO:0007669"/>
    <property type="project" value="TreeGrafter"/>
</dbReference>
<keyword evidence="2" id="KW-0418">Kinase</keyword>
<evidence type="ECO:0000313" key="2">
    <source>
        <dbReference type="EMBL" id="KDO20983.1"/>
    </source>
</evidence>
<dbReference type="Proteomes" id="UP000030745">
    <property type="component" value="Unassembled WGS sequence"/>
</dbReference>
<dbReference type="STRING" id="695850.A0A067BRU0"/>
<dbReference type="InterPro" id="IPR001245">
    <property type="entry name" value="Ser-Thr/Tyr_kinase_cat_dom"/>
</dbReference>
<accession>A0A067BRU0</accession>